<dbReference type="PROSITE" id="PS51257">
    <property type="entry name" value="PROKAR_LIPOPROTEIN"/>
    <property type="match status" value="1"/>
</dbReference>
<dbReference type="Proteomes" id="UP000183053">
    <property type="component" value="Unassembled WGS sequence"/>
</dbReference>
<evidence type="ECO:0000256" key="1">
    <source>
        <dbReference type="SAM" id="SignalP"/>
    </source>
</evidence>
<dbReference type="OrthoDB" id="4774756at2"/>
<dbReference type="Pfam" id="PF04069">
    <property type="entry name" value="OpuAC"/>
    <property type="match status" value="2"/>
</dbReference>
<dbReference type="GO" id="GO:0043190">
    <property type="term" value="C:ATP-binding cassette (ABC) transporter complex"/>
    <property type="evidence" value="ECO:0007669"/>
    <property type="project" value="InterPro"/>
</dbReference>
<feature type="chain" id="PRO_5010346959" evidence="1">
    <location>
        <begin position="28"/>
        <end position="301"/>
    </location>
</feature>
<organism evidence="3 4">
    <name type="scientific">Tsukamurella pulmonis</name>
    <dbReference type="NCBI Taxonomy" id="47312"/>
    <lineage>
        <taxon>Bacteria</taxon>
        <taxon>Bacillati</taxon>
        <taxon>Actinomycetota</taxon>
        <taxon>Actinomycetes</taxon>
        <taxon>Mycobacteriales</taxon>
        <taxon>Tsukamurellaceae</taxon>
        <taxon>Tsukamurella</taxon>
    </lineage>
</organism>
<evidence type="ECO:0000313" key="4">
    <source>
        <dbReference type="Proteomes" id="UP000183053"/>
    </source>
</evidence>
<name>A0A1H1D270_9ACTN</name>
<dbReference type="InterPro" id="IPR007210">
    <property type="entry name" value="ABC_Gly_betaine_transp_sub-bd"/>
</dbReference>
<feature type="signal peptide" evidence="1">
    <location>
        <begin position="1"/>
        <end position="27"/>
    </location>
</feature>
<dbReference type="RefSeq" id="WP_068566454.1">
    <property type="nucleotide sequence ID" value="NZ_AP025457.1"/>
</dbReference>
<dbReference type="Gene3D" id="3.40.190.10">
    <property type="entry name" value="Periplasmic binding protein-like II"/>
    <property type="match status" value="2"/>
</dbReference>
<dbReference type="Gene3D" id="3.40.190.120">
    <property type="entry name" value="Osmoprotection protein (prox), domain 2"/>
    <property type="match status" value="1"/>
</dbReference>
<feature type="domain" description="ABC-type glycine betaine transport system substrate-binding" evidence="2">
    <location>
        <begin position="221"/>
        <end position="296"/>
    </location>
</feature>
<reference evidence="4" key="1">
    <citation type="submission" date="2016-10" db="EMBL/GenBank/DDBJ databases">
        <authorList>
            <person name="Varghese N."/>
            <person name="Submissions S."/>
        </authorList>
    </citation>
    <scope>NUCLEOTIDE SEQUENCE [LARGE SCALE GENOMIC DNA]</scope>
    <source>
        <strain evidence="4">DSM 44142</strain>
    </source>
</reference>
<evidence type="ECO:0000313" key="3">
    <source>
        <dbReference type="EMBL" id="SDQ70573.1"/>
    </source>
</evidence>
<keyword evidence="1" id="KW-0732">Signal</keyword>
<protein>
    <submittedName>
        <fullName evidence="3">Osmoprotectant transport system substrate-binding protein</fullName>
    </submittedName>
</protein>
<dbReference type="GO" id="GO:0022857">
    <property type="term" value="F:transmembrane transporter activity"/>
    <property type="evidence" value="ECO:0007669"/>
    <property type="project" value="InterPro"/>
</dbReference>
<dbReference type="EMBL" id="FNLF01000002">
    <property type="protein sequence ID" value="SDQ70573.1"/>
    <property type="molecule type" value="Genomic_DNA"/>
</dbReference>
<dbReference type="STRING" id="47312.SAMN04489765_1505"/>
<dbReference type="AlphaFoldDB" id="A0A1H1D270"/>
<sequence>MRTRTPRLAAAALAALVLAGCSDGGDAADLGPRTAPGTVTVGSSTSTASRIEALIYANALRAAGTPVETKLGLGQGEDAAVAAVERGELTVAPALTGALWERYRPGAAQPSKAAEEESENPRAQWDAQFVALSAVLPEGLGLGDPTLALDQPMLFAPKAAPSATLRGCEGLSGAVAVPAGSPSDLRARYGCPTGPIVPVADEAAAARAVAEGRAALAQLGTLSPAAKDLAQVADPDGVVPSRAVVPLVRRDGLTVAQTKRLSAIAGELTTADLAEMIAEVDAGRRTPEEATGDWAAEHPMK</sequence>
<keyword evidence="4" id="KW-1185">Reference proteome</keyword>
<feature type="domain" description="ABC-type glycine betaine transport system substrate-binding" evidence="2">
    <location>
        <begin position="38"/>
        <end position="111"/>
    </location>
</feature>
<gene>
    <name evidence="3" type="ORF">SAMN04489765_1505</name>
</gene>
<accession>A0A1H1D270</accession>
<proteinExistence type="predicted"/>
<dbReference type="SUPFAM" id="SSF53850">
    <property type="entry name" value="Periplasmic binding protein-like II"/>
    <property type="match status" value="1"/>
</dbReference>
<evidence type="ECO:0000259" key="2">
    <source>
        <dbReference type="Pfam" id="PF04069"/>
    </source>
</evidence>